<dbReference type="Proteomes" id="UP000747542">
    <property type="component" value="Unassembled WGS sequence"/>
</dbReference>
<sequence>MSSFKHRLDGYMSDRGGGLIRELRGRELLLEVVGCCHELLSRAVFRGRGLLLEVMSCCRVVVRGQRSRAVCCFRAVVRGELLEVVIRGRVAAVVRGRELLLEVAVVVRRSRALLLERSRAVVRGRELLSRAVVRGHEVFLQVVWCY</sequence>
<evidence type="ECO:0000313" key="1">
    <source>
        <dbReference type="EMBL" id="KAG7166756.1"/>
    </source>
</evidence>
<name>A0A8J5JZX8_HOMAM</name>
<protein>
    <submittedName>
        <fullName evidence="1">Uncharacterized protein</fullName>
    </submittedName>
</protein>
<evidence type="ECO:0000313" key="2">
    <source>
        <dbReference type="Proteomes" id="UP000747542"/>
    </source>
</evidence>
<comment type="caution">
    <text evidence="1">The sequence shown here is derived from an EMBL/GenBank/DDBJ whole genome shotgun (WGS) entry which is preliminary data.</text>
</comment>
<gene>
    <name evidence="1" type="ORF">Hamer_G010413</name>
</gene>
<accession>A0A8J5JZX8</accession>
<keyword evidence="2" id="KW-1185">Reference proteome</keyword>
<dbReference type="EMBL" id="JAHLQT010022185">
    <property type="protein sequence ID" value="KAG7166756.1"/>
    <property type="molecule type" value="Genomic_DNA"/>
</dbReference>
<dbReference type="AlphaFoldDB" id="A0A8J5JZX8"/>
<organism evidence="1 2">
    <name type="scientific">Homarus americanus</name>
    <name type="common">American lobster</name>
    <dbReference type="NCBI Taxonomy" id="6706"/>
    <lineage>
        <taxon>Eukaryota</taxon>
        <taxon>Metazoa</taxon>
        <taxon>Ecdysozoa</taxon>
        <taxon>Arthropoda</taxon>
        <taxon>Crustacea</taxon>
        <taxon>Multicrustacea</taxon>
        <taxon>Malacostraca</taxon>
        <taxon>Eumalacostraca</taxon>
        <taxon>Eucarida</taxon>
        <taxon>Decapoda</taxon>
        <taxon>Pleocyemata</taxon>
        <taxon>Astacidea</taxon>
        <taxon>Nephropoidea</taxon>
        <taxon>Nephropidae</taxon>
        <taxon>Homarus</taxon>
    </lineage>
</organism>
<reference evidence="1" key="1">
    <citation type="journal article" date="2021" name="Sci. Adv.">
        <title>The American lobster genome reveals insights on longevity, neural, and immune adaptations.</title>
        <authorList>
            <person name="Polinski J.M."/>
            <person name="Zimin A.V."/>
            <person name="Clark K.F."/>
            <person name="Kohn A.B."/>
            <person name="Sadowski N."/>
            <person name="Timp W."/>
            <person name="Ptitsyn A."/>
            <person name="Khanna P."/>
            <person name="Romanova D.Y."/>
            <person name="Williams P."/>
            <person name="Greenwood S.J."/>
            <person name="Moroz L.L."/>
            <person name="Walt D.R."/>
            <person name="Bodnar A.G."/>
        </authorList>
    </citation>
    <scope>NUCLEOTIDE SEQUENCE</scope>
    <source>
        <strain evidence="1">GMGI-L3</strain>
    </source>
</reference>
<proteinExistence type="predicted"/>